<accession>A0A5R8Y049</accession>
<dbReference type="InterPro" id="IPR023614">
    <property type="entry name" value="Porin_dom_sf"/>
</dbReference>
<dbReference type="PANTHER" id="PTHR34596">
    <property type="entry name" value="CHITOPORIN"/>
    <property type="match status" value="1"/>
</dbReference>
<name>A0A5R8Y049_9BACT</name>
<dbReference type="GO" id="GO:0016020">
    <property type="term" value="C:membrane"/>
    <property type="evidence" value="ECO:0007669"/>
    <property type="project" value="InterPro"/>
</dbReference>
<evidence type="ECO:0000313" key="4">
    <source>
        <dbReference type="EMBL" id="TLP37736.1"/>
    </source>
</evidence>
<gene>
    <name evidence="4" type="ORF">FDK22_10500</name>
</gene>
<keyword evidence="5" id="KW-1185">Reference proteome</keyword>
<dbReference type="Gene3D" id="2.40.160.10">
    <property type="entry name" value="Porin"/>
    <property type="match status" value="1"/>
</dbReference>
<dbReference type="InterPro" id="IPR005318">
    <property type="entry name" value="OM_porin_bac"/>
</dbReference>
<keyword evidence="3" id="KW-0732">Signal</keyword>
<proteinExistence type="inferred from homology"/>
<comment type="caution">
    <text evidence="4">The sequence shown here is derived from an EMBL/GenBank/DDBJ whole genome shotgun (WGS) entry which is preliminary data.</text>
</comment>
<keyword evidence="2" id="KW-0813">Transport</keyword>
<dbReference type="Proteomes" id="UP000308901">
    <property type="component" value="Unassembled WGS sequence"/>
</dbReference>
<dbReference type="Pfam" id="PF03573">
    <property type="entry name" value="OprD"/>
    <property type="match status" value="1"/>
</dbReference>
<evidence type="ECO:0000256" key="2">
    <source>
        <dbReference type="ARBA" id="ARBA00022448"/>
    </source>
</evidence>
<dbReference type="PANTHER" id="PTHR34596:SF2">
    <property type="entry name" value="CHITOPORIN"/>
    <property type="match status" value="1"/>
</dbReference>
<comment type="similarity">
    <text evidence="1">Belongs to the outer membrane porin (Opr) (TC 1.B.25) family.</text>
</comment>
<reference evidence="4 5" key="1">
    <citation type="submission" date="2019-05" db="EMBL/GenBank/DDBJ databases">
        <title>Arcobacter sp. nov., isolated from sea sediment.</title>
        <authorList>
            <person name="Kim W."/>
        </authorList>
    </citation>
    <scope>NUCLEOTIDE SEQUENCE [LARGE SCALE GENOMIC DNA]</scope>
    <source>
        <strain evidence="4 5">CAU 1517</strain>
    </source>
</reference>
<dbReference type="OrthoDB" id="9125at2"/>
<dbReference type="GO" id="GO:0015288">
    <property type="term" value="F:porin activity"/>
    <property type="evidence" value="ECO:0007669"/>
    <property type="project" value="TreeGrafter"/>
</dbReference>
<sequence>MSVKRTLKKLLLKLSHKCSKIKTRGNFMFNVKKVSLALAAVSALGISANAGSLVEALSGGKVSGEIRNMTVMASDVNSTLVGPYRNANSSAVALQLNYTTGDFYGFKANVGFQHARSLEIENDSGVVSSGANAFATENEGRITQDGSMLYIANLQYNFAQTEVKVGRQGIVTPLIAVSNANPLKDTFHALSVVSKDIGNTEIRAYVIKDWIERYNATNDARKTHFSDPTLSLYVKNTSIPNLTLEGQYLAVNDDIGNPLDAPRATNDSYSTYFVQGDYKLPVDIPLSIGAYYAGTDYDGDVAIGPTNETTNGGKGETTLYGVKLGGKVFDTAFKIAYTKVSDDNSFLGALGHTPHFFKYNGGQMFTDNIYAGMTSTSLMVIPKIIPNVFTLFAFSSYSQSEKGQTVSGTNMDGASEIQADLRYKFKGALDGLSARLQLAHIDLDLPANNDDTMDIAKLYLTYKF</sequence>
<dbReference type="EMBL" id="VANU01000004">
    <property type="protein sequence ID" value="TLP37736.1"/>
    <property type="molecule type" value="Genomic_DNA"/>
</dbReference>
<organism evidence="4 5">
    <name type="scientific">Arcobacter arenosus</name>
    <dbReference type="NCBI Taxonomy" id="2576037"/>
    <lineage>
        <taxon>Bacteria</taxon>
        <taxon>Pseudomonadati</taxon>
        <taxon>Campylobacterota</taxon>
        <taxon>Epsilonproteobacteria</taxon>
        <taxon>Campylobacterales</taxon>
        <taxon>Arcobacteraceae</taxon>
        <taxon>Arcobacter</taxon>
    </lineage>
</organism>
<evidence type="ECO:0000313" key="5">
    <source>
        <dbReference type="Proteomes" id="UP000308901"/>
    </source>
</evidence>
<protein>
    <submittedName>
        <fullName evidence="4">OprD family porin</fullName>
    </submittedName>
</protein>
<evidence type="ECO:0000256" key="1">
    <source>
        <dbReference type="ARBA" id="ARBA00009075"/>
    </source>
</evidence>
<dbReference type="AlphaFoldDB" id="A0A5R8Y049"/>
<evidence type="ECO:0000256" key="3">
    <source>
        <dbReference type="ARBA" id="ARBA00022729"/>
    </source>
</evidence>